<feature type="transmembrane region" description="Helical" evidence="7">
    <location>
        <begin position="245"/>
        <end position="269"/>
    </location>
</feature>
<proteinExistence type="predicted"/>
<keyword evidence="11" id="KW-1185">Reference proteome</keyword>
<dbReference type="SUPFAM" id="SSF47384">
    <property type="entry name" value="Homodimeric domain of signal transducing histidine kinase"/>
    <property type="match status" value="1"/>
</dbReference>
<name>A0A2A5JNU0_PSEO7</name>
<evidence type="ECO:0000256" key="6">
    <source>
        <dbReference type="ARBA" id="ARBA00023012"/>
    </source>
</evidence>
<keyword evidence="5 10" id="KW-0418">Kinase</keyword>
<dbReference type="InterPro" id="IPR003661">
    <property type="entry name" value="HisK_dim/P_dom"/>
</dbReference>
<dbReference type="GO" id="GO:0016036">
    <property type="term" value="P:cellular response to phosphate starvation"/>
    <property type="evidence" value="ECO:0007669"/>
    <property type="project" value="TreeGrafter"/>
</dbReference>
<feature type="chain" id="PRO_5012517676" description="histidine kinase" evidence="8">
    <location>
        <begin position="24"/>
        <end position="654"/>
    </location>
</feature>
<dbReference type="GO" id="GO:0005886">
    <property type="term" value="C:plasma membrane"/>
    <property type="evidence" value="ECO:0007669"/>
    <property type="project" value="TreeGrafter"/>
</dbReference>
<dbReference type="EMBL" id="NKHF01000062">
    <property type="protein sequence ID" value="PCK31080.1"/>
    <property type="molecule type" value="Genomic_DNA"/>
</dbReference>
<dbReference type="PRINTS" id="PR00344">
    <property type="entry name" value="BCTRLSENSOR"/>
</dbReference>
<feature type="transmembrane region" description="Helical" evidence="7">
    <location>
        <begin position="214"/>
        <end position="239"/>
    </location>
</feature>
<dbReference type="Pfam" id="PF07695">
    <property type="entry name" value="7TMR-DISM_7TM"/>
    <property type="match status" value="1"/>
</dbReference>
<dbReference type="Proteomes" id="UP000228621">
    <property type="component" value="Unassembled WGS sequence"/>
</dbReference>
<dbReference type="InterPro" id="IPR005467">
    <property type="entry name" value="His_kinase_dom"/>
</dbReference>
<dbReference type="Gene3D" id="1.10.287.130">
    <property type="match status" value="1"/>
</dbReference>
<dbReference type="InterPro" id="IPR036097">
    <property type="entry name" value="HisK_dim/P_sf"/>
</dbReference>
<dbReference type="InterPro" id="IPR050351">
    <property type="entry name" value="BphY/WalK/GraS-like"/>
</dbReference>
<evidence type="ECO:0000313" key="10">
    <source>
        <dbReference type="EMBL" id="PCK31080.1"/>
    </source>
</evidence>
<dbReference type="PANTHER" id="PTHR45453:SF1">
    <property type="entry name" value="PHOSPHATE REGULON SENSOR PROTEIN PHOR"/>
    <property type="match status" value="1"/>
</dbReference>
<evidence type="ECO:0000256" key="3">
    <source>
        <dbReference type="ARBA" id="ARBA00022553"/>
    </source>
</evidence>
<comment type="catalytic activity">
    <reaction evidence="1">
        <text>ATP + protein L-histidine = ADP + protein N-phospho-L-histidine.</text>
        <dbReference type="EC" id="2.7.13.3"/>
    </reaction>
</comment>
<dbReference type="InterPro" id="IPR011623">
    <property type="entry name" value="7TMR_DISM_rcpt_extracell_dom1"/>
</dbReference>
<keyword evidence="7" id="KW-0812">Transmembrane</keyword>
<dbReference type="Gene3D" id="3.30.565.10">
    <property type="entry name" value="Histidine kinase-like ATPase, C-terminal domain"/>
    <property type="match status" value="1"/>
</dbReference>
<sequence length="654" mass="73714">MPIIAMSRLFLFLLLFFSTTGFAQYSEPSFYNRASHPLEVSFNEIDRKDLIDLPGVSEANIDEITHQLANAKPALKQQAYQWTVIDLTLLNTQEQLFLAFGFARLPWLNVIKIEDRAVTSIAHHDLSTTFSQRPVRTPQLYIPIPQMDKKEGVLLIRYQTFANAPADIRLINSAELDSNVLTSSVINAALCGVIIAVFLIVLVNFYFNANMTNAYYCIWTLLFLLIVMDMSGFTFAYLWPTQGKFATLFSACLMTLVPIFHLLFIREFLQLKQRCRLLDQLHRLFLFGYLVLIPVALYTQSVHYNLVLSLSIIPLFVYTSFWSFKQGSPGSMTFSLSLANHVVFVNTIAIGGTMFGGVNVYHISSAIKVGYLIEVILFTLALAKQNKSAQNNLLSTLQTQVNALANTVKTEKQFTRQSQKALEKKEQQLFTDLSHELRTPLTVMKVQVESLQYNIVENVQESYGKLMDKIDELNEFINQLMLVTDNDKLAKMLDLRDTTICKLVNQVHAKAASLFAEQPQQLEVNYQLAGSEKVTIDLDAITNCILEILANAVKHGGKQVQVKMNFFCIDGHLIIRIEDSGTPLSYESHQKLFDPLYKTQPSRTNSGGSKGMGLAMCKKVIEAHSGDIESFNSLLGGLNMEIKLPLTRVNAYTL</sequence>
<dbReference type="AlphaFoldDB" id="A0A2A5JNU0"/>
<evidence type="ECO:0000259" key="9">
    <source>
        <dbReference type="PROSITE" id="PS50109"/>
    </source>
</evidence>
<dbReference type="OrthoDB" id="9804645at2"/>
<feature type="transmembrane region" description="Helical" evidence="7">
    <location>
        <begin position="336"/>
        <end position="355"/>
    </location>
</feature>
<dbReference type="Pfam" id="PF00512">
    <property type="entry name" value="HisKA"/>
    <property type="match status" value="1"/>
</dbReference>
<gene>
    <name evidence="10" type="ORF">CEX98_13545</name>
</gene>
<evidence type="ECO:0000256" key="4">
    <source>
        <dbReference type="ARBA" id="ARBA00022679"/>
    </source>
</evidence>
<keyword evidence="6" id="KW-0902">Two-component regulatory system</keyword>
<comment type="caution">
    <text evidence="10">The sequence shown here is derived from an EMBL/GenBank/DDBJ whole genome shotgun (WGS) entry which is preliminary data.</text>
</comment>
<feature type="transmembrane region" description="Helical" evidence="7">
    <location>
        <begin position="281"/>
        <end position="298"/>
    </location>
</feature>
<dbReference type="InterPro" id="IPR036890">
    <property type="entry name" value="HATPase_C_sf"/>
</dbReference>
<organism evidence="10 11">
    <name type="scientific">Pseudoalteromonas piscicida</name>
    <dbReference type="NCBI Taxonomy" id="43662"/>
    <lineage>
        <taxon>Bacteria</taxon>
        <taxon>Pseudomonadati</taxon>
        <taxon>Pseudomonadota</taxon>
        <taxon>Gammaproteobacteria</taxon>
        <taxon>Alteromonadales</taxon>
        <taxon>Pseudoalteromonadaceae</taxon>
        <taxon>Pseudoalteromonas</taxon>
    </lineage>
</organism>
<keyword evidence="4" id="KW-0808">Transferase</keyword>
<dbReference type="Pfam" id="PF02518">
    <property type="entry name" value="HATPase_c"/>
    <property type="match status" value="1"/>
</dbReference>
<dbReference type="EC" id="2.7.13.3" evidence="2"/>
<evidence type="ECO:0000256" key="8">
    <source>
        <dbReference type="SAM" id="SignalP"/>
    </source>
</evidence>
<keyword evidence="7" id="KW-0472">Membrane</keyword>
<dbReference type="InterPro" id="IPR003594">
    <property type="entry name" value="HATPase_dom"/>
</dbReference>
<dbReference type="InterPro" id="IPR004358">
    <property type="entry name" value="Sig_transdc_His_kin-like_C"/>
</dbReference>
<dbReference type="GO" id="GO:0000155">
    <property type="term" value="F:phosphorelay sensor kinase activity"/>
    <property type="evidence" value="ECO:0007669"/>
    <property type="project" value="InterPro"/>
</dbReference>
<evidence type="ECO:0000256" key="5">
    <source>
        <dbReference type="ARBA" id="ARBA00022777"/>
    </source>
</evidence>
<feature type="signal peptide" evidence="8">
    <location>
        <begin position="1"/>
        <end position="23"/>
    </location>
</feature>
<keyword evidence="8" id="KW-0732">Signal</keyword>
<dbReference type="SMART" id="SM00387">
    <property type="entry name" value="HATPase_c"/>
    <property type="match status" value="1"/>
</dbReference>
<protein>
    <recommendedName>
        <fullName evidence="2">histidine kinase</fullName>
        <ecNumber evidence="2">2.7.13.3</ecNumber>
    </recommendedName>
</protein>
<dbReference type="PROSITE" id="PS50109">
    <property type="entry name" value="HIS_KIN"/>
    <property type="match status" value="1"/>
</dbReference>
<dbReference type="CDD" id="cd00082">
    <property type="entry name" value="HisKA"/>
    <property type="match status" value="1"/>
</dbReference>
<dbReference type="PANTHER" id="PTHR45453">
    <property type="entry name" value="PHOSPHATE REGULON SENSOR PROTEIN PHOR"/>
    <property type="match status" value="1"/>
</dbReference>
<evidence type="ECO:0000256" key="2">
    <source>
        <dbReference type="ARBA" id="ARBA00012438"/>
    </source>
</evidence>
<evidence type="ECO:0000256" key="7">
    <source>
        <dbReference type="SAM" id="Phobius"/>
    </source>
</evidence>
<evidence type="ECO:0000313" key="11">
    <source>
        <dbReference type="Proteomes" id="UP000228621"/>
    </source>
</evidence>
<dbReference type="SUPFAM" id="SSF55874">
    <property type="entry name" value="ATPase domain of HSP90 chaperone/DNA topoisomerase II/histidine kinase"/>
    <property type="match status" value="1"/>
</dbReference>
<feature type="transmembrane region" description="Helical" evidence="7">
    <location>
        <begin position="304"/>
        <end position="324"/>
    </location>
</feature>
<dbReference type="SMART" id="SM00388">
    <property type="entry name" value="HisKA"/>
    <property type="match status" value="1"/>
</dbReference>
<feature type="domain" description="Histidine kinase" evidence="9">
    <location>
        <begin position="432"/>
        <end position="648"/>
    </location>
</feature>
<reference evidence="11" key="1">
    <citation type="journal article" date="2019" name="Genome Announc.">
        <title>Draft Genome Sequence of Pseudoalteromonas piscicida Strain 36Y ROTHPW, an Hypersaline Seawater Isolate from the South Coast of Sonora, Mexico.</title>
        <authorList>
            <person name="Sanchez-Diaz R."/>
            <person name="Molina-Garza Z.J."/>
            <person name="Cruz-Suarez L.E."/>
            <person name="Selvin J."/>
            <person name="Kiran G.S."/>
            <person name="Ibarra-Gamez J.C."/>
            <person name="Gomez-Gil B."/>
            <person name="Galaviz-Silva L."/>
        </authorList>
    </citation>
    <scope>NUCLEOTIDE SEQUENCE [LARGE SCALE GENOMIC DNA]</scope>
    <source>
        <strain evidence="11">36Y_RITHPW</strain>
    </source>
</reference>
<keyword evidence="3" id="KW-0597">Phosphoprotein</keyword>
<dbReference type="GO" id="GO:0004721">
    <property type="term" value="F:phosphoprotein phosphatase activity"/>
    <property type="evidence" value="ECO:0007669"/>
    <property type="project" value="TreeGrafter"/>
</dbReference>
<accession>A0A2A5JNU0</accession>
<feature type="transmembrane region" description="Helical" evidence="7">
    <location>
        <begin position="185"/>
        <end position="207"/>
    </location>
</feature>
<evidence type="ECO:0000256" key="1">
    <source>
        <dbReference type="ARBA" id="ARBA00000085"/>
    </source>
</evidence>
<keyword evidence="7" id="KW-1133">Transmembrane helix</keyword>